<dbReference type="InterPro" id="IPR017887">
    <property type="entry name" value="TF_TCP_subgr"/>
</dbReference>
<comment type="subcellular location">
    <subcellularLocation>
        <location evidence="1">Nucleus</location>
    </subcellularLocation>
</comment>
<gene>
    <name evidence="8" type="ORF">ILEXP_LOCUS29798</name>
</gene>
<keyword evidence="2" id="KW-0805">Transcription regulation</keyword>
<evidence type="ECO:0000256" key="2">
    <source>
        <dbReference type="ARBA" id="ARBA00023015"/>
    </source>
</evidence>
<keyword evidence="4" id="KW-0804">Transcription</keyword>
<keyword evidence="9" id="KW-1185">Reference proteome</keyword>
<feature type="region of interest" description="Disordered" evidence="6">
    <location>
        <begin position="1"/>
        <end position="45"/>
    </location>
</feature>
<evidence type="ECO:0000313" key="9">
    <source>
        <dbReference type="Proteomes" id="UP001642360"/>
    </source>
</evidence>
<protein>
    <recommendedName>
        <fullName evidence="7">TCP domain-containing protein</fullName>
    </recommendedName>
</protein>
<organism evidence="8 9">
    <name type="scientific">Ilex paraguariensis</name>
    <name type="common">yerba mate</name>
    <dbReference type="NCBI Taxonomy" id="185542"/>
    <lineage>
        <taxon>Eukaryota</taxon>
        <taxon>Viridiplantae</taxon>
        <taxon>Streptophyta</taxon>
        <taxon>Embryophyta</taxon>
        <taxon>Tracheophyta</taxon>
        <taxon>Spermatophyta</taxon>
        <taxon>Magnoliopsida</taxon>
        <taxon>eudicotyledons</taxon>
        <taxon>Gunneridae</taxon>
        <taxon>Pentapetalae</taxon>
        <taxon>asterids</taxon>
        <taxon>campanulids</taxon>
        <taxon>Aquifoliales</taxon>
        <taxon>Aquifoliaceae</taxon>
        <taxon>Ilex</taxon>
    </lineage>
</organism>
<evidence type="ECO:0000256" key="4">
    <source>
        <dbReference type="ARBA" id="ARBA00023163"/>
    </source>
</evidence>
<dbReference type="InterPro" id="IPR005333">
    <property type="entry name" value="Transcription_factor_TCP"/>
</dbReference>
<evidence type="ECO:0000256" key="6">
    <source>
        <dbReference type="SAM" id="MobiDB-lite"/>
    </source>
</evidence>
<name>A0ABC8SUZ7_9AQUA</name>
<dbReference type="PROSITE" id="PS51369">
    <property type="entry name" value="TCP"/>
    <property type="match status" value="1"/>
</dbReference>
<accession>A0ABC8SUZ7</accession>
<evidence type="ECO:0000256" key="1">
    <source>
        <dbReference type="ARBA" id="ARBA00004123"/>
    </source>
</evidence>
<reference evidence="8 9" key="1">
    <citation type="submission" date="2024-02" db="EMBL/GenBank/DDBJ databases">
        <authorList>
            <person name="Vignale AGUSTIN F."/>
            <person name="Sosa J E."/>
            <person name="Modenutti C."/>
        </authorList>
    </citation>
    <scope>NUCLEOTIDE SEQUENCE [LARGE SCALE GENOMIC DNA]</scope>
</reference>
<comment type="caution">
    <text evidence="8">The sequence shown here is derived from an EMBL/GenBank/DDBJ whole genome shotgun (WGS) entry which is preliminary data.</text>
</comment>
<dbReference type="EMBL" id="CAUOFW020003613">
    <property type="protein sequence ID" value="CAK9161011.1"/>
    <property type="molecule type" value="Genomic_DNA"/>
</dbReference>
<feature type="compositionally biased region" description="Basic and acidic residues" evidence="6">
    <location>
        <begin position="1"/>
        <end position="11"/>
    </location>
</feature>
<dbReference type="PANTHER" id="PTHR31072:SF1">
    <property type="entry name" value="TRANSCRIPTION FACTOR TCP9"/>
    <property type="match status" value="1"/>
</dbReference>
<evidence type="ECO:0000259" key="7">
    <source>
        <dbReference type="PROSITE" id="PS51369"/>
    </source>
</evidence>
<dbReference type="Pfam" id="PF03634">
    <property type="entry name" value="TCP"/>
    <property type="match status" value="1"/>
</dbReference>
<dbReference type="PANTHER" id="PTHR31072">
    <property type="entry name" value="TRANSCRIPTION FACTOR TCP4-RELATED"/>
    <property type="match status" value="1"/>
</dbReference>
<keyword evidence="3" id="KW-0238">DNA-binding</keyword>
<evidence type="ECO:0000256" key="3">
    <source>
        <dbReference type="ARBA" id="ARBA00023125"/>
    </source>
</evidence>
<dbReference type="GO" id="GO:0005634">
    <property type="term" value="C:nucleus"/>
    <property type="evidence" value="ECO:0007669"/>
    <property type="project" value="UniProtKB-SubCell"/>
</dbReference>
<keyword evidence="5" id="KW-0539">Nucleus</keyword>
<sequence>MASIEDDHQTLEPDDDGDSNTNNSKGLPVDPLLNNPQEFTISPVERLAETVAEDPEPPSHIVPLLKEEPTDNDLEGSIPVGVTAMRMQVQPIGRSMVVVQPPKRASKDRHTKVEGRGRRIRMPATCAARIFQLTRELGHKSDGETIRWLLERAEPAIIEATGTGTVPAIAVSVNGTLKIPSTPTATIAATEDNSTKKKRKRACNSEFYDVNDPVSASMAPVAPITAQGLVPIWTVGAGTGMVASNAVPGGAFFMIPPAGATIAGPSNQPQIWAIPATATPVFNVSGRPISNFVSAMQPGVSYGGSGQTPAPALPVSTRASGEKSGKMSTMAPSSSSTTTTSTTTTTQMLRDFSLEIYDKRELQFMVSSVNDQTPSSKP</sequence>
<proteinExistence type="predicted"/>
<evidence type="ECO:0000256" key="5">
    <source>
        <dbReference type="ARBA" id="ARBA00023242"/>
    </source>
</evidence>
<feature type="compositionally biased region" description="Low complexity" evidence="6">
    <location>
        <begin position="333"/>
        <end position="344"/>
    </location>
</feature>
<evidence type="ECO:0000313" key="8">
    <source>
        <dbReference type="EMBL" id="CAK9161011.1"/>
    </source>
</evidence>
<dbReference type="GO" id="GO:0003677">
    <property type="term" value="F:DNA binding"/>
    <property type="evidence" value="ECO:0007669"/>
    <property type="project" value="UniProtKB-KW"/>
</dbReference>
<feature type="domain" description="TCP" evidence="7">
    <location>
        <begin position="106"/>
        <end position="160"/>
    </location>
</feature>
<dbReference type="AlphaFoldDB" id="A0ABC8SUZ7"/>
<dbReference type="Proteomes" id="UP001642360">
    <property type="component" value="Unassembled WGS sequence"/>
</dbReference>
<feature type="region of interest" description="Disordered" evidence="6">
    <location>
        <begin position="303"/>
        <end position="344"/>
    </location>
</feature>